<evidence type="ECO:0008006" key="4">
    <source>
        <dbReference type="Google" id="ProtNLM"/>
    </source>
</evidence>
<proteinExistence type="predicted"/>
<dbReference type="InterPro" id="IPR011990">
    <property type="entry name" value="TPR-like_helical_dom_sf"/>
</dbReference>
<keyword evidence="1" id="KW-0677">Repeat</keyword>
<dbReference type="OMA" id="HIWTVSS"/>
<reference evidence="3" key="1">
    <citation type="submission" date="2019-09" db="EMBL/GenBank/DDBJ databases">
        <authorList>
            <person name="Zhang L."/>
        </authorList>
    </citation>
    <scope>NUCLEOTIDE SEQUENCE</scope>
</reference>
<name>A0A5K1BRW4_9MAGN</name>
<feature type="repeat" description="PPR" evidence="2">
    <location>
        <begin position="228"/>
        <end position="262"/>
    </location>
</feature>
<sequence>MNSFSRNPVSFVNRLHDLFAGLRFFSSGRRRLRSRRKKDDAVSEPNSVSLYLRRAKVIDALRLLLRSPAGGAEDSIRGLASEIDTFVASQVIRGSPSPESAISFFDLLRTIPGYAHNQHTCHSLAKRLSNSGRAAELRSFIRAIESGEYEGVSVSFMDLLRWHSGTGDLEAAVNVWMEMKSFYEKNFSAKRPCTESYNILLDLYAEKGKHVEATRLFLYMVKQGALPNPRTYTIIMKHLVKIGKVGEAMEIFKRLPAMRMRRTSKQYLLLIDTFMSVGDAQMVKTLIGEMRKDGVLPSRGLMSSVKLLQESGFTEEADEIVRKYLPDSRIGSLDTQLNVPNDMFDDEDEDDDQPDEDCDDIYGVEDDCDRNGIASGLKLKPWIDPNALASCLKNWNADDVSALENAKFVWTTTLVSKVLRGLRKADTAWEFFCWVSQQPGFTHDIYTVSRMIVMLARQGNFDLVDRLIEKVKSEGIQLSPSTVRLLIEAYGRSKNADAALKVFRKLMSSLFGFKPSLLLYSSLVRALTKGGRATAAVDLLEEMMLMGINPDIQTYSGLMQHFAREGDVRQVQQLFGMMRQSSIEPDAHTCCLLINAYCKNERSALALRVFEDMVTAGLEPDASTKAFLVKSLWKEGKLREAAIVEERIGDGKDLPRSLLGHVWSVNSSDLMHVYSVYAKCFTKENAAN</sequence>
<evidence type="ECO:0000256" key="1">
    <source>
        <dbReference type="ARBA" id="ARBA00022737"/>
    </source>
</evidence>
<dbReference type="EMBL" id="LR721781">
    <property type="protein sequence ID" value="VVW17945.1"/>
    <property type="molecule type" value="Genomic_DNA"/>
</dbReference>
<dbReference type="NCBIfam" id="TIGR00756">
    <property type="entry name" value="PPR"/>
    <property type="match status" value="5"/>
</dbReference>
<feature type="repeat" description="PPR" evidence="2">
    <location>
        <begin position="193"/>
        <end position="227"/>
    </location>
</feature>
<accession>A0A5K1BRW4</accession>
<dbReference type="AlphaFoldDB" id="A0A5K1BRW4"/>
<organism evidence="3">
    <name type="scientific">Nymphaea colorata</name>
    <name type="common">pocket water lily</name>
    <dbReference type="NCBI Taxonomy" id="210225"/>
    <lineage>
        <taxon>Eukaryota</taxon>
        <taxon>Viridiplantae</taxon>
        <taxon>Streptophyta</taxon>
        <taxon>Embryophyta</taxon>
        <taxon>Tracheophyta</taxon>
        <taxon>Spermatophyta</taxon>
        <taxon>Magnoliopsida</taxon>
        <taxon>Nymphaeales</taxon>
        <taxon>Nymphaeaceae</taxon>
        <taxon>Nymphaea</taxon>
    </lineage>
</organism>
<feature type="repeat" description="PPR" evidence="2">
    <location>
        <begin position="551"/>
        <end position="585"/>
    </location>
</feature>
<feature type="repeat" description="PPR" evidence="2">
    <location>
        <begin position="516"/>
        <end position="550"/>
    </location>
</feature>
<dbReference type="OrthoDB" id="185373at2759"/>
<gene>
    <name evidence="3" type="ORF">NYM_LOCUS15687</name>
</gene>
<dbReference type="Pfam" id="PF13812">
    <property type="entry name" value="PPR_3"/>
    <property type="match status" value="1"/>
</dbReference>
<dbReference type="Gene3D" id="1.25.40.10">
    <property type="entry name" value="Tetratricopeptide repeat domain"/>
    <property type="match status" value="3"/>
</dbReference>
<dbReference type="PROSITE" id="PS51375">
    <property type="entry name" value="PPR"/>
    <property type="match status" value="6"/>
</dbReference>
<evidence type="ECO:0000256" key="2">
    <source>
        <dbReference type="PROSITE-ProRule" id="PRU00708"/>
    </source>
</evidence>
<dbReference type="InterPro" id="IPR044175">
    <property type="entry name" value="At5g66631-like"/>
</dbReference>
<feature type="repeat" description="PPR" evidence="2">
    <location>
        <begin position="586"/>
        <end position="620"/>
    </location>
</feature>
<dbReference type="PANTHER" id="PTHR47913:SF1">
    <property type="entry name" value="OS01G0167750 PROTEIN"/>
    <property type="match status" value="1"/>
</dbReference>
<dbReference type="InterPro" id="IPR002885">
    <property type="entry name" value="PPR_rpt"/>
</dbReference>
<dbReference type="PANTHER" id="PTHR47913">
    <property type="entry name" value="OS01G0167750 PROTEIN"/>
    <property type="match status" value="1"/>
</dbReference>
<protein>
    <recommendedName>
        <fullName evidence="4">Pentacotripeptide-repeat region of PRORP domain-containing protein</fullName>
    </recommendedName>
</protein>
<dbReference type="Gramene" id="NC3G0223820.1">
    <property type="protein sequence ID" value="NC3G0223820.1:cds"/>
    <property type="gene ID" value="NC3G0223820"/>
</dbReference>
<evidence type="ECO:0000313" key="3">
    <source>
        <dbReference type="EMBL" id="VVW17945.1"/>
    </source>
</evidence>
<feature type="repeat" description="PPR" evidence="2">
    <location>
        <begin position="444"/>
        <end position="478"/>
    </location>
</feature>
<dbReference type="Pfam" id="PF13041">
    <property type="entry name" value="PPR_2"/>
    <property type="match status" value="2"/>
</dbReference>